<dbReference type="CDD" id="cd07067">
    <property type="entry name" value="HP_PGM_like"/>
    <property type="match status" value="1"/>
</dbReference>
<dbReference type="Proteomes" id="UP000216004">
    <property type="component" value="Unassembled WGS sequence"/>
</dbReference>
<evidence type="ECO:0000313" key="1">
    <source>
        <dbReference type="EMBL" id="OZG50713.1"/>
    </source>
</evidence>
<gene>
    <name evidence="1" type="ORF">BOCO_0313</name>
</gene>
<protein>
    <submittedName>
        <fullName evidence="1">Phosphoglycerate mutase</fullName>
    </submittedName>
</protein>
<proteinExistence type="predicted"/>
<dbReference type="GO" id="GO:0005737">
    <property type="term" value="C:cytoplasm"/>
    <property type="evidence" value="ECO:0007669"/>
    <property type="project" value="TreeGrafter"/>
</dbReference>
<dbReference type="OrthoDB" id="3215466at2"/>
<keyword evidence="2" id="KW-1185">Reference proteome</keyword>
<dbReference type="SUPFAM" id="SSF53254">
    <property type="entry name" value="Phosphoglycerate mutase-like"/>
    <property type="match status" value="1"/>
</dbReference>
<sequence length="231" mass="25980">MSATTIHFVRHGQVYNPEHVIYERLPGFHLSNTGRRMAETTGRFLSLNPATQGVAAIYSSPLDRAKETAQIICDEINATRQEEEHDPLQLAFDNRLIEAGNEFRGKRIGKGEGALWRNGNWRLLTNLMEPSWGESYQSIAQRVRDFAYEQVDRYPGQQIIAVSHESPIWSFRHFLETGRPEHNMLMRGTALASVTSITFDDDSKKVLGITYADPAGGCAGRNTLFTIVGKL</sequence>
<dbReference type="EMBL" id="MWWS01000003">
    <property type="protein sequence ID" value="OZG50713.1"/>
    <property type="molecule type" value="Genomic_DNA"/>
</dbReference>
<dbReference type="PANTHER" id="PTHR48100">
    <property type="entry name" value="BROAD-SPECIFICITY PHOSPHATASE YOR283W-RELATED"/>
    <property type="match status" value="1"/>
</dbReference>
<name>A0A261EV36_9BIFI</name>
<dbReference type="PANTHER" id="PTHR48100:SF51">
    <property type="entry name" value="PHOSPHOGLYCERATE MUTASE"/>
    <property type="match status" value="1"/>
</dbReference>
<dbReference type="InterPro" id="IPR013078">
    <property type="entry name" value="His_Pase_superF_clade-1"/>
</dbReference>
<dbReference type="InterPro" id="IPR029033">
    <property type="entry name" value="His_PPase_superfam"/>
</dbReference>
<dbReference type="Gene3D" id="3.40.50.1240">
    <property type="entry name" value="Phosphoglycerate mutase-like"/>
    <property type="match status" value="1"/>
</dbReference>
<comment type="caution">
    <text evidence="1">The sequence shown here is derived from an EMBL/GenBank/DDBJ whole genome shotgun (WGS) entry which is preliminary data.</text>
</comment>
<dbReference type="RefSeq" id="WP_094722357.1">
    <property type="nucleotide sequence ID" value="NZ_MWWS01000003.1"/>
</dbReference>
<dbReference type="GO" id="GO:0016791">
    <property type="term" value="F:phosphatase activity"/>
    <property type="evidence" value="ECO:0007669"/>
    <property type="project" value="TreeGrafter"/>
</dbReference>
<dbReference type="InterPro" id="IPR050275">
    <property type="entry name" value="PGM_Phosphatase"/>
</dbReference>
<reference evidence="1 2" key="1">
    <citation type="journal article" date="2017" name="BMC Genomics">
        <title>Comparative genomic and phylogenomic analyses of the Bifidobacteriaceae family.</title>
        <authorList>
            <person name="Lugli G.A."/>
            <person name="Milani C."/>
            <person name="Turroni F."/>
            <person name="Duranti S."/>
            <person name="Mancabelli L."/>
            <person name="Mangifesta M."/>
            <person name="Ferrario C."/>
            <person name="Modesto M."/>
            <person name="Mattarelli P."/>
            <person name="Jiri K."/>
            <person name="van Sinderen D."/>
            <person name="Ventura M."/>
        </authorList>
    </citation>
    <scope>NUCLEOTIDE SEQUENCE [LARGE SCALE GENOMIC DNA]</scope>
    <source>
        <strain evidence="1 2">DSM 22924</strain>
    </source>
</reference>
<dbReference type="SMART" id="SM00855">
    <property type="entry name" value="PGAM"/>
    <property type="match status" value="1"/>
</dbReference>
<dbReference type="AlphaFoldDB" id="A0A261EV36"/>
<dbReference type="Pfam" id="PF00300">
    <property type="entry name" value="His_Phos_1"/>
    <property type="match status" value="1"/>
</dbReference>
<evidence type="ECO:0000313" key="2">
    <source>
        <dbReference type="Proteomes" id="UP000216004"/>
    </source>
</evidence>
<accession>A0A261EV36</accession>
<organism evidence="1 2">
    <name type="scientific">Bombiscardovia coagulans</name>
    <dbReference type="NCBI Taxonomy" id="686666"/>
    <lineage>
        <taxon>Bacteria</taxon>
        <taxon>Bacillati</taxon>
        <taxon>Actinomycetota</taxon>
        <taxon>Actinomycetes</taxon>
        <taxon>Bifidobacteriales</taxon>
        <taxon>Bifidobacteriaceae</taxon>
        <taxon>Bombiscardovia</taxon>
    </lineage>
</organism>